<dbReference type="InterPro" id="IPR020053">
    <property type="entry name" value="Ribosome-bd_factorA_CS"/>
</dbReference>
<dbReference type="EMBL" id="MHOL01000004">
    <property type="protein sequence ID" value="OGZ63242.1"/>
    <property type="molecule type" value="Genomic_DNA"/>
</dbReference>
<comment type="subcellular location">
    <subcellularLocation>
        <location evidence="2">Cytoplasm</location>
    </subcellularLocation>
</comment>
<organism evidence="3 4">
    <name type="scientific">Candidatus Staskawiczbacteria bacterium RIFCSPHIGHO2_01_FULL_34_27</name>
    <dbReference type="NCBI Taxonomy" id="1802199"/>
    <lineage>
        <taxon>Bacteria</taxon>
        <taxon>Candidatus Staskawicziibacteriota</taxon>
    </lineage>
</organism>
<dbReference type="PANTHER" id="PTHR33515:SF1">
    <property type="entry name" value="RIBOSOME-BINDING FACTOR A, CHLOROPLASTIC-RELATED"/>
    <property type="match status" value="1"/>
</dbReference>
<evidence type="ECO:0000313" key="4">
    <source>
        <dbReference type="Proteomes" id="UP000178991"/>
    </source>
</evidence>
<evidence type="ECO:0000256" key="2">
    <source>
        <dbReference type="HAMAP-Rule" id="MF_00003"/>
    </source>
</evidence>
<dbReference type="AlphaFoldDB" id="A0A1G2HL71"/>
<keyword evidence="2" id="KW-0963">Cytoplasm</keyword>
<comment type="subunit">
    <text evidence="2">Monomer. Binds 30S ribosomal subunits, but not 50S ribosomal subunits or 70S ribosomes.</text>
</comment>
<dbReference type="InterPro" id="IPR015946">
    <property type="entry name" value="KH_dom-like_a/b"/>
</dbReference>
<dbReference type="Gene3D" id="3.30.300.20">
    <property type="match status" value="1"/>
</dbReference>
<dbReference type="InterPro" id="IPR023799">
    <property type="entry name" value="RbfA_dom_sf"/>
</dbReference>
<accession>A0A1G2HL71</accession>
<evidence type="ECO:0000313" key="3">
    <source>
        <dbReference type="EMBL" id="OGZ63242.1"/>
    </source>
</evidence>
<evidence type="ECO:0000256" key="1">
    <source>
        <dbReference type="ARBA" id="ARBA00022517"/>
    </source>
</evidence>
<gene>
    <name evidence="2" type="primary">rbfA</name>
    <name evidence="3" type="ORF">A2639_02220</name>
</gene>
<comment type="caution">
    <text evidence="3">The sequence shown here is derived from an EMBL/GenBank/DDBJ whole genome shotgun (WGS) entry which is preliminary data.</text>
</comment>
<dbReference type="NCBIfam" id="TIGR00082">
    <property type="entry name" value="rbfA"/>
    <property type="match status" value="1"/>
</dbReference>
<proteinExistence type="inferred from homology"/>
<keyword evidence="1 2" id="KW-0690">Ribosome biogenesis</keyword>
<dbReference type="PANTHER" id="PTHR33515">
    <property type="entry name" value="RIBOSOME-BINDING FACTOR A, CHLOROPLASTIC-RELATED"/>
    <property type="match status" value="1"/>
</dbReference>
<dbReference type="GO" id="GO:0043024">
    <property type="term" value="F:ribosomal small subunit binding"/>
    <property type="evidence" value="ECO:0007669"/>
    <property type="project" value="TreeGrafter"/>
</dbReference>
<sequence>MTNRLDKVNSLLEKEISSIILRDFAFPQAMVTLTYVDATANLIEARAYISVMPDDKADKVIASLNKGIYSVQQKINKRLNMRPIPKIKFIKDEKISEAAKIEKLLEKIKDNWN</sequence>
<dbReference type="GO" id="GO:0030490">
    <property type="term" value="P:maturation of SSU-rRNA"/>
    <property type="evidence" value="ECO:0007669"/>
    <property type="project" value="UniProtKB-UniRule"/>
</dbReference>
<dbReference type="InterPro" id="IPR000238">
    <property type="entry name" value="RbfA"/>
</dbReference>
<comment type="similarity">
    <text evidence="2">Belongs to the RbfA family.</text>
</comment>
<dbReference type="GO" id="GO:0005829">
    <property type="term" value="C:cytosol"/>
    <property type="evidence" value="ECO:0007669"/>
    <property type="project" value="TreeGrafter"/>
</dbReference>
<dbReference type="SUPFAM" id="SSF89919">
    <property type="entry name" value="Ribosome-binding factor A, RbfA"/>
    <property type="match status" value="1"/>
</dbReference>
<protein>
    <recommendedName>
        <fullName evidence="2">Ribosome-binding factor A</fullName>
    </recommendedName>
</protein>
<dbReference type="Pfam" id="PF02033">
    <property type="entry name" value="RBFA"/>
    <property type="match status" value="1"/>
</dbReference>
<reference evidence="3 4" key="1">
    <citation type="journal article" date="2016" name="Nat. Commun.">
        <title>Thousands of microbial genomes shed light on interconnected biogeochemical processes in an aquifer system.</title>
        <authorList>
            <person name="Anantharaman K."/>
            <person name="Brown C.T."/>
            <person name="Hug L.A."/>
            <person name="Sharon I."/>
            <person name="Castelle C.J."/>
            <person name="Probst A.J."/>
            <person name="Thomas B.C."/>
            <person name="Singh A."/>
            <person name="Wilkins M.J."/>
            <person name="Karaoz U."/>
            <person name="Brodie E.L."/>
            <person name="Williams K.H."/>
            <person name="Hubbard S.S."/>
            <person name="Banfield J.F."/>
        </authorList>
    </citation>
    <scope>NUCLEOTIDE SEQUENCE [LARGE SCALE GENOMIC DNA]</scope>
</reference>
<dbReference type="PROSITE" id="PS01319">
    <property type="entry name" value="RBFA"/>
    <property type="match status" value="1"/>
</dbReference>
<dbReference type="Proteomes" id="UP000178991">
    <property type="component" value="Unassembled WGS sequence"/>
</dbReference>
<dbReference type="HAMAP" id="MF_00003">
    <property type="entry name" value="RbfA"/>
    <property type="match status" value="1"/>
</dbReference>
<name>A0A1G2HL71_9BACT</name>
<comment type="function">
    <text evidence="2">One of several proteins that assist in the late maturation steps of the functional core of the 30S ribosomal subunit. Associates with free 30S ribosomal subunits (but not with 30S subunits that are part of 70S ribosomes or polysomes). Required for efficient processing of 16S rRNA. May interact with the 5'-terminal helix region of 16S rRNA.</text>
</comment>